<evidence type="ECO:0000313" key="3">
    <source>
        <dbReference type="EMBL" id="MBC8539547.1"/>
    </source>
</evidence>
<feature type="domain" description="Superoxide dismutase copper/zinc binding" evidence="2">
    <location>
        <begin position="22"/>
        <end position="149"/>
    </location>
</feature>
<dbReference type="GO" id="GO:0005507">
    <property type="term" value="F:copper ion binding"/>
    <property type="evidence" value="ECO:0007669"/>
    <property type="project" value="InterPro"/>
</dbReference>
<evidence type="ECO:0000256" key="1">
    <source>
        <dbReference type="ARBA" id="ARBA00010457"/>
    </source>
</evidence>
<accession>A0A926DKR7</accession>
<dbReference type="AlphaFoldDB" id="A0A926DKR7"/>
<dbReference type="InterPro" id="IPR024134">
    <property type="entry name" value="SOD_Cu/Zn_/chaperone"/>
</dbReference>
<dbReference type="InterPro" id="IPR001424">
    <property type="entry name" value="SOD_Cu_Zn_dom"/>
</dbReference>
<comment type="similarity">
    <text evidence="1">Belongs to the Cu-Zn superoxide dismutase family.</text>
</comment>
<dbReference type="EMBL" id="JACRSU010000001">
    <property type="protein sequence ID" value="MBC8539547.1"/>
    <property type="molecule type" value="Genomic_DNA"/>
</dbReference>
<reference evidence="3" key="1">
    <citation type="submission" date="2020-08" db="EMBL/GenBank/DDBJ databases">
        <title>Genome public.</title>
        <authorList>
            <person name="Liu C."/>
            <person name="Sun Q."/>
        </authorList>
    </citation>
    <scope>NUCLEOTIDE SEQUENCE</scope>
    <source>
        <strain evidence="3">H8</strain>
    </source>
</reference>
<name>A0A926DKR7_9FIRM</name>
<dbReference type="PANTHER" id="PTHR10003">
    <property type="entry name" value="SUPEROXIDE DISMUTASE CU-ZN -RELATED"/>
    <property type="match status" value="1"/>
</dbReference>
<protein>
    <submittedName>
        <fullName evidence="3">Superoxide dismutase family protein</fullName>
    </submittedName>
</protein>
<organism evidence="3 4">
    <name type="scientific">Congzhengia minquanensis</name>
    <dbReference type="NCBI Taxonomy" id="2763657"/>
    <lineage>
        <taxon>Bacteria</taxon>
        <taxon>Bacillati</taxon>
        <taxon>Bacillota</taxon>
        <taxon>Clostridia</taxon>
        <taxon>Eubacteriales</taxon>
        <taxon>Oscillospiraceae</taxon>
        <taxon>Congzhengia</taxon>
    </lineage>
</organism>
<evidence type="ECO:0000313" key="4">
    <source>
        <dbReference type="Proteomes" id="UP000611762"/>
    </source>
</evidence>
<evidence type="ECO:0000259" key="2">
    <source>
        <dbReference type="Pfam" id="PF00080"/>
    </source>
</evidence>
<dbReference type="Pfam" id="PF00080">
    <property type="entry name" value="Sod_Cu"/>
    <property type="match status" value="1"/>
</dbReference>
<dbReference type="InterPro" id="IPR036423">
    <property type="entry name" value="SOD-like_Cu/Zn_dom_sf"/>
</dbReference>
<keyword evidence="4" id="KW-1185">Reference proteome</keyword>
<dbReference type="RefSeq" id="WP_249310738.1">
    <property type="nucleotide sequence ID" value="NZ_JACRSU010000001.1"/>
</dbReference>
<dbReference type="SUPFAM" id="SSF49329">
    <property type="entry name" value="Cu,Zn superoxide dismutase-like"/>
    <property type="match status" value="1"/>
</dbReference>
<gene>
    <name evidence="3" type="ORF">H8698_00975</name>
</gene>
<dbReference type="GO" id="GO:0006801">
    <property type="term" value="P:superoxide metabolic process"/>
    <property type="evidence" value="ECO:0007669"/>
    <property type="project" value="InterPro"/>
</dbReference>
<comment type="caution">
    <text evidence="3">The sequence shown here is derived from an EMBL/GenBank/DDBJ whole genome shotgun (WGS) entry which is preliminary data.</text>
</comment>
<proteinExistence type="inferred from homology"/>
<dbReference type="Gene3D" id="2.60.40.200">
    <property type="entry name" value="Superoxide dismutase, copper/zinc binding domain"/>
    <property type="match status" value="1"/>
</dbReference>
<sequence length="151" mass="16175">MMKHRNRAVAAISGGKKYPDLRGTVTFNGMEEGVLVTVQVTGLPVQNECCGCGVYGFHIHSGGSCTGTEANEFADADGHFNPRGCPHPYHAGDMPPLFGNHGMAYMSFLTDRFTLEEIIGKTVIIHLDPDDFTTQPSGNSGEMIACGVIAR</sequence>
<dbReference type="Proteomes" id="UP000611762">
    <property type="component" value="Unassembled WGS sequence"/>
</dbReference>